<dbReference type="PANTHER" id="PTHR47197">
    <property type="entry name" value="PROTEIN NIRF"/>
    <property type="match status" value="1"/>
</dbReference>
<organism evidence="1 2">
    <name type="scientific">Aggregatimonas sangjinii</name>
    <dbReference type="NCBI Taxonomy" id="2583587"/>
    <lineage>
        <taxon>Bacteria</taxon>
        <taxon>Pseudomonadati</taxon>
        <taxon>Bacteroidota</taxon>
        <taxon>Flavobacteriia</taxon>
        <taxon>Flavobacteriales</taxon>
        <taxon>Flavobacteriaceae</taxon>
        <taxon>Aggregatimonas</taxon>
    </lineage>
</organism>
<keyword evidence="2" id="KW-1185">Reference proteome</keyword>
<dbReference type="InterPro" id="IPR011044">
    <property type="entry name" value="Quino_amine_DH_bsu"/>
</dbReference>
<dbReference type="InterPro" id="IPR051200">
    <property type="entry name" value="Host-pathogen_enzymatic-act"/>
</dbReference>
<dbReference type="Pfam" id="PF16819">
    <property type="entry name" value="DUF5074"/>
    <property type="match status" value="1"/>
</dbReference>
<dbReference type="AlphaFoldDB" id="A0A5B7STZ4"/>
<sequence length="353" mass="37529">MKIKNVMWALALGIFSTACENDDNGGNEPMATGDYVDGILLTNEGPFNNGTGTVTFISNDLETQEDAIFNAVNSEDLGNIVQSIGFVENSAYIIANVSNKITVVNRFTFEKEAEITTGLNNPRYFTSANGKGYVTNWGDAADETDDYVAIIDLQTNTVEGSIPVVLGPEEIAAKDNTVYVAHQGAFGQNNQISVIDSGTNEVSGTITVGDVPNSMQFDAEGDLWVLAGGKPSFTGEETGGSISKIDTDTNEVTTTLDFGATEHPNHLSTSGGNFYYTLGGAIYVLSPSATVLPTASEIEDLNVYGMTTHEGRLYVTDAKDFASNGSLSIFDLSSKAEVKTFEVGIIPAGVYFN</sequence>
<name>A0A5B7STZ4_9FLAO</name>
<dbReference type="InterPro" id="IPR031815">
    <property type="entry name" value="DUF5074"/>
</dbReference>
<dbReference type="PANTHER" id="PTHR47197:SF3">
    <property type="entry name" value="DIHYDRO-HEME D1 DEHYDROGENASE"/>
    <property type="match status" value="1"/>
</dbReference>
<protein>
    <submittedName>
        <fullName evidence="1">YncE family protein</fullName>
    </submittedName>
</protein>
<dbReference type="OrthoDB" id="9773938at2"/>
<dbReference type="PROSITE" id="PS51257">
    <property type="entry name" value="PROKAR_LIPOPROTEIN"/>
    <property type="match status" value="1"/>
</dbReference>
<dbReference type="KEGG" id="asag:FGM00_09530"/>
<dbReference type="RefSeq" id="WP_138852686.1">
    <property type="nucleotide sequence ID" value="NZ_CP040710.1"/>
</dbReference>
<reference evidence="1 2" key="1">
    <citation type="submission" date="2019-05" db="EMBL/GenBank/DDBJ databases">
        <title>Genome sequencing of F202Z8.</title>
        <authorList>
            <person name="Kwon Y.M."/>
        </authorList>
    </citation>
    <scope>NUCLEOTIDE SEQUENCE [LARGE SCALE GENOMIC DNA]</scope>
    <source>
        <strain evidence="1 2">F202Z8</strain>
    </source>
</reference>
<dbReference type="EMBL" id="CP040710">
    <property type="protein sequence ID" value="QCX00340.1"/>
    <property type="molecule type" value="Genomic_DNA"/>
</dbReference>
<dbReference type="SUPFAM" id="SSF50969">
    <property type="entry name" value="YVTN repeat-like/Quinoprotein amine dehydrogenase"/>
    <property type="match status" value="1"/>
</dbReference>
<gene>
    <name evidence="1" type="ORF">FGM00_09530</name>
</gene>
<dbReference type="InterPro" id="IPR015943">
    <property type="entry name" value="WD40/YVTN_repeat-like_dom_sf"/>
</dbReference>
<dbReference type="Proteomes" id="UP000310017">
    <property type="component" value="Chromosome"/>
</dbReference>
<evidence type="ECO:0000313" key="2">
    <source>
        <dbReference type="Proteomes" id="UP000310017"/>
    </source>
</evidence>
<proteinExistence type="predicted"/>
<dbReference type="Gene3D" id="2.130.10.10">
    <property type="entry name" value="YVTN repeat-like/Quinoprotein amine dehydrogenase"/>
    <property type="match status" value="1"/>
</dbReference>
<evidence type="ECO:0000313" key="1">
    <source>
        <dbReference type="EMBL" id="QCX00340.1"/>
    </source>
</evidence>
<accession>A0A5B7STZ4</accession>